<organism evidence="2">
    <name type="scientific">Bichromomyia olmeca</name>
    <dbReference type="NCBI Taxonomy" id="715919"/>
    <lineage>
        <taxon>Eukaryota</taxon>
        <taxon>Metazoa</taxon>
        <taxon>Ecdysozoa</taxon>
        <taxon>Arthropoda</taxon>
        <taxon>Hexapoda</taxon>
        <taxon>Insecta</taxon>
        <taxon>Pterygota</taxon>
        <taxon>Neoptera</taxon>
        <taxon>Endopterygota</taxon>
        <taxon>Diptera</taxon>
        <taxon>Nematocera</taxon>
        <taxon>Psychodoidea</taxon>
        <taxon>Psychodidae</taxon>
        <taxon>Bichromomyia</taxon>
    </lineage>
</organism>
<feature type="signal peptide" evidence="1">
    <location>
        <begin position="1"/>
        <end position="20"/>
    </location>
</feature>
<name>A0A1B1V3H1_9DIPT</name>
<protein>
    <submittedName>
        <fullName evidence="2">LolToxI</fullName>
    </submittedName>
</protein>
<keyword evidence="1" id="KW-0732">Signal</keyword>
<sequence>MNSKFIVLCFIIIAIVAISASPSSLPEDHSISKRDTCRYLFGNCTVDKCCKYLYCSTYKTCLWHWHSG</sequence>
<evidence type="ECO:0000313" key="2">
    <source>
        <dbReference type="EMBL" id="ANW11458.1"/>
    </source>
</evidence>
<reference evidence="2" key="1">
    <citation type="journal article" date="2016" name="PLoS Negl. Trop. Dis.">
        <title>Molecular Diversity between Salivary Proteins from New World and Old World Sand Flies with Emphasis on Bichromomyia olmeca, the Sand Fly Vector of Leishmania mexicana in Mesoamerica.</title>
        <authorList>
            <person name="Abdeladhim M."/>
            <person name="V Coutinho-Abreu I."/>
            <person name="Townsend S."/>
            <person name="Pasos-Pinto S."/>
            <person name="Sanchez L."/>
            <person name="Rasouli M."/>
            <person name="B Guimaraes-Costa A."/>
            <person name="Aslan H."/>
            <person name="Francischetti I.M."/>
            <person name="Oliveira F."/>
            <person name="Becker I."/>
            <person name="Kamhawi S."/>
            <person name="Ribeiro J.M."/>
            <person name="Jochim R.C."/>
            <person name="Valenzuela J.G."/>
        </authorList>
    </citation>
    <scope>NUCLEOTIDE SEQUENCE</scope>
    <source>
        <tissue evidence="2">Salivary gland</tissue>
    </source>
</reference>
<accession>A0A1B1V3H1</accession>
<dbReference type="AlphaFoldDB" id="A0A1B1V3H1"/>
<dbReference type="EMBL" id="KX011379">
    <property type="protein sequence ID" value="ANW11458.1"/>
    <property type="molecule type" value="mRNA"/>
</dbReference>
<feature type="chain" id="PRO_5008531080" evidence="1">
    <location>
        <begin position="21"/>
        <end position="68"/>
    </location>
</feature>
<proteinExistence type="evidence at transcript level"/>
<evidence type="ECO:0000256" key="1">
    <source>
        <dbReference type="SAM" id="SignalP"/>
    </source>
</evidence>